<dbReference type="InterPro" id="IPR036291">
    <property type="entry name" value="NAD(P)-bd_dom_sf"/>
</dbReference>
<reference evidence="2 3" key="1">
    <citation type="journal article" date="2018" name="Front. Microbiol.">
        <title>Hydrolytic Capabilities as a Key to Environmental Success: Chitinolytic and Cellulolytic Acidobacteria From Acidic Sub-arctic Soils and Boreal Peatlands.</title>
        <authorList>
            <person name="Belova S.E."/>
            <person name="Ravin N.V."/>
            <person name="Pankratov T.A."/>
            <person name="Rakitin A.L."/>
            <person name="Ivanova A.A."/>
            <person name="Beletsky A.V."/>
            <person name="Mardanov A.V."/>
            <person name="Sinninghe Damste J.S."/>
            <person name="Dedysh S.N."/>
        </authorList>
    </citation>
    <scope>NUCLEOTIDE SEQUENCE [LARGE SCALE GENOMIC DNA]</scope>
    <source>
        <strain evidence="2 3">SBC82</strain>
    </source>
</reference>
<evidence type="ECO:0000256" key="1">
    <source>
        <dbReference type="RuleBase" id="RU000363"/>
    </source>
</evidence>
<organism evidence="2 3">
    <name type="scientific">Acidisarcina polymorpha</name>
    <dbReference type="NCBI Taxonomy" id="2211140"/>
    <lineage>
        <taxon>Bacteria</taxon>
        <taxon>Pseudomonadati</taxon>
        <taxon>Acidobacteriota</taxon>
        <taxon>Terriglobia</taxon>
        <taxon>Terriglobales</taxon>
        <taxon>Acidobacteriaceae</taxon>
        <taxon>Acidisarcina</taxon>
    </lineage>
</organism>
<gene>
    <name evidence="2" type="ORF">ACPOL_3721</name>
</gene>
<dbReference type="PROSITE" id="PS00061">
    <property type="entry name" value="ADH_SHORT"/>
    <property type="match status" value="1"/>
</dbReference>
<dbReference type="Gene3D" id="3.40.50.720">
    <property type="entry name" value="NAD(P)-binding Rossmann-like Domain"/>
    <property type="match status" value="1"/>
</dbReference>
<proteinExistence type="inferred from homology"/>
<accession>A0A2Z5G1Q7</accession>
<dbReference type="InterPro" id="IPR002347">
    <property type="entry name" value="SDR_fam"/>
</dbReference>
<dbReference type="AlphaFoldDB" id="A0A2Z5G1Q7"/>
<keyword evidence="3" id="KW-1185">Reference proteome</keyword>
<dbReference type="PRINTS" id="PR00080">
    <property type="entry name" value="SDRFAMILY"/>
</dbReference>
<comment type="similarity">
    <text evidence="1">Belongs to the short-chain dehydrogenases/reductases (SDR) family.</text>
</comment>
<sequence>MPFIKHWQEIAGSIAHVIFLRDWMKDNTETKEESYMSKTILITGTSNGFGKDAAITLATAGHQVFASMRDLSGRNRGAADDLRSKGIEALELDVTNDVSVGAAFSELYRKTGGKLDVLINNAGLFAQGISETYTPEQVREMFEVNVVGIQRVTRAALPDMRKQRSGLIINIGSILGRVTIPFIGLYGASKFAVEALTESYRYELSQLGVDVVLVQPSAYPTGLYSATQQPADAGRAQEYGEIATLPGAFVQFLSRVFSSAEAPDSHDVAKELVKLVETPAGQRPDRLIVGAGYGADAVNVAVQPIQAQMISGIGFDGLTKLNVQ</sequence>
<evidence type="ECO:0000313" key="3">
    <source>
        <dbReference type="Proteomes" id="UP000253606"/>
    </source>
</evidence>
<evidence type="ECO:0000313" key="2">
    <source>
        <dbReference type="EMBL" id="AXC13002.1"/>
    </source>
</evidence>
<dbReference type="InterPro" id="IPR051911">
    <property type="entry name" value="SDR_oxidoreductase"/>
</dbReference>
<dbReference type="PRINTS" id="PR00081">
    <property type="entry name" value="GDHRDH"/>
</dbReference>
<dbReference type="Pfam" id="PF00106">
    <property type="entry name" value="adh_short"/>
    <property type="match status" value="1"/>
</dbReference>
<dbReference type="PANTHER" id="PTHR43976">
    <property type="entry name" value="SHORT CHAIN DEHYDROGENASE"/>
    <property type="match status" value="1"/>
</dbReference>
<dbReference type="Proteomes" id="UP000253606">
    <property type="component" value="Chromosome"/>
</dbReference>
<name>A0A2Z5G1Q7_9BACT</name>
<protein>
    <submittedName>
        <fullName evidence="2">Short-chain dehydrogenase/reductase SDR</fullName>
    </submittedName>
</protein>
<dbReference type="SUPFAM" id="SSF51735">
    <property type="entry name" value="NAD(P)-binding Rossmann-fold domains"/>
    <property type="match status" value="1"/>
</dbReference>
<dbReference type="EMBL" id="CP030840">
    <property type="protein sequence ID" value="AXC13002.1"/>
    <property type="molecule type" value="Genomic_DNA"/>
</dbReference>
<dbReference type="PANTHER" id="PTHR43976:SF9">
    <property type="entry name" value="OXIDOREDUCTASE"/>
    <property type="match status" value="1"/>
</dbReference>
<dbReference type="KEGG" id="abas:ACPOL_3721"/>
<dbReference type="CDD" id="cd05374">
    <property type="entry name" value="17beta-HSD-like_SDR_c"/>
    <property type="match status" value="1"/>
</dbReference>
<dbReference type="InterPro" id="IPR020904">
    <property type="entry name" value="Sc_DH/Rdtase_CS"/>
</dbReference>